<feature type="compositionally biased region" description="Acidic residues" evidence="6">
    <location>
        <begin position="331"/>
        <end position="348"/>
    </location>
</feature>
<keyword evidence="9" id="KW-1185">Reference proteome</keyword>
<dbReference type="PANTHER" id="PTHR21716">
    <property type="entry name" value="TRANSMEMBRANE PROTEIN"/>
    <property type="match status" value="1"/>
</dbReference>
<name>M0EQZ3_9EURY</name>
<dbReference type="Pfam" id="PF01594">
    <property type="entry name" value="AI-2E_transport"/>
    <property type="match status" value="1"/>
</dbReference>
<keyword evidence="4 7" id="KW-1133">Transmembrane helix</keyword>
<keyword evidence="3 7" id="KW-0812">Transmembrane</keyword>
<proteinExistence type="inferred from homology"/>
<organism evidence="8 9">
    <name type="scientific">Halorubrum coriense DSM 10284</name>
    <dbReference type="NCBI Taxonomy" id="1227466"/>
    <lineage>
        <taxon>Archaea</taxon>
        <taxon>Methanobacteriati</taxon>
        <taxon>Methanobacteriota</taxon>
        <taxon>Stenosarchaea group</taxon>
        <taxon>Halobacteria</taxon>
        <taxon>Halobacteriales</taxon>
        <taxon>Haloferacaceae</taxon>
        <taxon>Halorubrum</taxon>
    </lineage>
</organism>
<evidence type="ECO:0000256" key="1">
    <source>
        <dbReference type="ARBA" id="ARBA00004141"/>
    </source>
</evidence>
<dbReference type="EMBL" id="AOJL01000016">
    <property type="protein sequence ID" value="ELZ50100.1"/>
    <property type="molecule type" value="Genomic_DNA"/>
</dbReference>
<protein>
    <recommendedName>
        <fullName evidence="10">AI-2E family transporter</fullName>
    </recommendedName>
</protein>
<evidence type="ECO:0000313" key="8">
    <source>
        <dbReference type="EMBL" id="ELZ50100.1"/>
    </source>
</evidence>
<dbReference type="AlphaFoldDB" id="M0EQZ3"/>
<dbReference type="PANTHER" id="PTHR21716:SF4">
    <property type="entry name" value="TRANSMEMBRANE PROTEIN 245"/>
    <property type="match status" value="1"/>
</dbReference>
<feature type="transmembrane region" description="Helical" evidence="7">
    <location>
        <begin position="216"/>
        <end position="241"/>
    </location>
</feature>
<dbReference type="OrthoDB" id="137390at2157"/>
<reference evidence="8 9" key="1">
    <citation type="journal article" date="2014" name="PLoS Genet.">
        <title>Phylogenetically driven sequencing of extremely halophilic archaea reveals strategies for static and dynamic osmo-response.</title>
        <authorList>
            <person name="Becker E.A."/>
            <person name="Seitzer P.M."/>
            <person name="Tritt A."/>
            <person name="Larsen D."/>
            <person name="Krusor M."/>
            <person name="Yao A.I."/>
            <person name="Wu D."/>
            <person name="Madern D."/>
            <person name="Eisen J.A."/>
            <person name="Darling A.E."/>
            <person name="Facciotti M.T."/>
        </authorList>
    </citation>
    <scope>NUCLEOTIDE SEQUENCE [LARGE SCALE GENOMIC DNA]</scope>
    <source>
        <strain evidence="8 9">DSM 10284</strain>
    </source>
</reference>
<feature type="transmembrane region" description="Helical" evidence="7">
    <location>
        <begin position="292"/>
        <end position="315"/>
    </location>
</feature>
<dbReference type="STRING" id="1227466.C464_03205"/>
<dbReference type="GO" id="GO:0016020">
    <property type="term" value="C:membrane"/>
    <property type="evidence" value="ECO:0007669"/>
    <property type="project" value="UniProtKB-SubCell"/>
</dbReference>
<gene>
    <name evidence="8" type="ORF">C464_03205</name>
</gene>
<evidence type="ECO:0000313" key="9">
    <source>
        <dbReference type="Proteomes" id="UP000011509"/>
    </source>
</evidence>
<evidence type="ECO:0000256" key="4">
    <source>
        <dbReference type="ARBA" id="ARBA00022989"/>
    </source>
</evidence>
<sequence>MVLNRQRLLGALFVSLAALTAVVLAEVLRTVVFAVTVAYVLYPLRRRLVDRGLSRRLSCAVSTGVAFVGATLLVAPLLYTLYRRRSELIALLEGVPPLVPISVGGFETVVEIAPYVAAAETWIRGVAIAVAGAAPVLVLEVVVFTFLVYGILYRPDAVETAVFGVVPAEYHDIPTRLHERTRQTLYSIYVLQAATAAATFVLAVAVFRALGYGSPVLLAVIAGVLQFIPVVGPSVLVVGLGATDFLVGETGRAAAVLVLGLVVVAFVPDAVIRTRLAGWTGKISPGLYFVGFVGGILTLGAVGVIVGPLVVSLLLESIDMLSEHGGPADSADGDAADPIEGDAADPIEGDAAGSAGDAGSTR</sequence>
<feature type="transmembrane region" description="Helical" evidence="7">
    <location>
        <begin position="186"/>
        <end position="210"/>
    </location>
</feature>
<feature type="transmembrane region" description="Helical" evidence="7">
    <location>
        <begin position="126"/>
        <end position="152"/>
    </location>
</feature>
<evidence type="ECO:0000256" key="7">
    <source>
        <dbReference type="SAM" id="Phobius"/>
    </source>
</evidence>
<dbReference type="InterPro" id="IPR002549">
    <property type="entry name" value="AI-2E-like"/>
</dbReference>
<dbReference type="RefSeq" id="WP_006112066.1">
    <property type="nucleotide sequence ID" value="NZ_AOJL01000016.1"/>
</dbReference>
<feature type="region of interest" description="Disordered" evidence="6">
    <location>
        <begin position="325"/>
        <end position="362"/>
    </location>
</feature>
<evidence type="ECO:0000256" key="3">
    <source>
        <dbReference type="ARBA" id="ARBA00022692"/>
    </source>
</evidence>
<dbReference type="PATRIC" id="fig|1227466.3.peg.644"/>
<comment type="caution">
    <text evidence="8">The sequence shown here is derived from an EMBL/GenBank/DDBJ whole genome shotgun (WGS) entry which is preliminary data.</text>
</comment>
<evidence type="ECO:0000256" key="6">
    <source>
        <dbReference type="SAM" id="MobiDB-lite"/>
    </source>
</evidence>
<feature type="transmembrane region" description="Helical" evidence="7">
    <location>
        <begin position="253"/>
        <end position="272"/>
    </location>
</feature>
<feature type="transmembrane region" description="Helical" evidence="7">
    <location>
        <begin position="60"/>
        <end position="81"/>
    </location>
</feature>
<keyword evidence="5 7" id="KW-0472">Membrane</keyword>
<evidence type="ECO:0000256" key="5">
    <source>
        <dbReference type="ARBA" id="ARBA00023136"/>
    </source>
</evidence>
<dbReference type="Proteomes" id="UP000011509">
    <property type="component" value="Unassembled WGS sequence"/>
</dbReference>
<accession>M0EQZ3</accession>
<evidence type="ECO:0000256" key="2">
    <source>
        <dbReference type="ARBA" id="ARBA00009773"/>
    </source>
</evidence>
<feature type="compositionally biased region" description="Low complexity" evidence="6">
    <location>
        <begin position="349"/>
        <end position="362"/>
    </location>
</feature>
<evidence type="ECO:0008006" key="10">
    <source>
        <dbReference type="Google" id="ProtNLM"/>
    </source>
</evidence>
<feature type="transmembrane region" description="Helical" evidence="7">
    <location>
        <begin position="88"/>
        <end position="106"/>
    </location>
</feature>
<comment type="similarity">
    <text evidence="2">Belongs to the autoinducer-2 exporter (AI-2E) (TC 2.A.86) family.</text>
</comment>
<comment type="subcellular location">
    <subcellularLocation>
        <location evidence="1">Membrane</location>
        <topology evidence="1">Multi-pass membrane protein</topology>
    </subcellularLocation>
</comment>